<dbReference type="GO" id="GO:0070492">
    <property type="term" value="F:oligosaccharide binding"/>
    <property type="evidence" value="ECO:0007669"/>
    <property type="project" value="TreeGrafter"/>
</dbReference>
<evidence type="ECO:0000256" key="8">
    <source>
        <dbReference type="ARBA" id="ARBA00023180"/>
    </source>
</evidence>
<evidence type="ECO:0000313" key="15">
    <source>
        <dbReference type="Proteomes" id="UP000275408"/>
    </source>
</evidence>
<keyword evidence="2" id="KW-0479">Metal-binding</keyword>
<evidence type="ECO:0000256" key="4">
    <source>
        <dbReference type="ARBA" id="ARBA00022734"/>
    </source>
</evidence>
<keyword evidence="5" id="KW-0677">Repeat</keyword>
<sequence>MKFILLLGHLYLDLSGQLAHNAEGRNILSLSKVMAILSVFVVFGCVLTFAVTRVTGNSWFFSLVNVTANSDECRAILFNSVTKDKYLLNHIIKTVPVKSEESCELICYEDPDCVSYNYGPILSEIPLCELSNSTHLQVTSVNFVSRNGYSYRGIKNPCESSPCQNNSTCQAGFTSKRYRCICPQGFNGENCEQAVLPQNCSQAPNTTGVYKISGYGSEPFPVYCDQTSDGGGWTMIFKYIGGLSSSPTGKALWRSSPTSSENTIAALDTTTTFQGNYKNRLVQSWQTLNPQEVRVVLYTNGAEVIALKFNARGTSNMNWFTQNNLIQSPWTDLKSATTLKPFRINGYYGARNFEISARYAGCRNDAGWFVIGGPHCNWERFYPAPAILYSKKTHKITWNNNRDLCRSITFTKPREGYSLYGHVIKNLTTTTASSCKNLCTMESQCVSVNISPPLNGKVVCELSDSDYVQHPADLKLREGYIYRATQNYCSDKPCKNNGKCLNGFTEKKYVCECKSGYTGDNCEKVINDCSDALPSNGIVHIWNHGPELFRVYCDQTSDGGGWTMIFKVVRGISLPVVGDLWNSKATQSESISAALDTTNTFAGHVKNRVVMNWQKFNPKEARVVLYQNGTEAISLKFNASGSNNLNWFSQERLISSPWNDLKDATNITQFAIVALYFRFFDIALSRGGCGYDSGWLVIANYPGCMWEQRDTVSILFSTLDRAVTWMDYAVAENSDECRTILFKPVIKDKYLLHHIIKSVPAESEVGCELICYEDPDCVSYNYGPLLTEIPICDLNNSTHLQVTSNPCRSSACQKNSTCQSGFTSKGYWCVCPQGFGGENCDQVILPQNCSQAPKETGVYEISNHGSDSFPVYCDQTSDGG</sequence>
<dbReference type="Gene3D" id="2.10.25.10">
    <property type="entry name" value="Laminin"/>
    <property type="match status" value="3"/>
</dbReference>
<feature type="domain" description="Apple" evidence="12">
    <location>
        <begin position="405"/>
        <end position="489"/>
    </location>
</feature>
<dbReference type="FunFam" id="2.10.25.10:FF:000063">
    <property type="entry name" value="Slit guidance ligand 2"/>
    <property type="match status" value="1"/>
</dbReference>
<feature type="disulfide bond" evidence="9">
    <location>
        <begin position="513"/>
        <end position="522"/>
    </location>
</feature>
<evidence type="ECO:0000313" key="14">
    <source>
        <dbReference type="EMBL" id="RMX54225.1"/>
    </source>
</evidence>
<dbReference type="InterPro" id="IPR036056">
    <property type="entry name" value="Fibrinogen-like_C"/>
</dbReference>
<keyword evidence="10" id="KW-0812">Transmembrane</keyword>
<feature type="domain" description="EGF-like" evidence="11">
    <location>
        <begin position="154"/>
        <end position="192"/>
    </location>
</feature>
<name>A0A3M6UKS4_POCDA</name>
<dbReference type="PROSITE" id="PS50948">
    <property type="entry name" value="PAN"/>
    <property type="match status" value="2"/>
</dbReference>
<dbReference type="Pfam" id="PF00008">
    <property type="entry name" value="EGF"/>
    <property type="match status" value="2"/>
</dbReference>
<reference evidence="14 15" key="1">
    <citation type="journal article" date="2018" name="Sci. Rep.">
        <title>Comparative analysis of the Pocillopora damicornis genome highlights role of immune system in coral evolution.</title>
        <authorList>
            <person name="Cunning R."/>
            <person name="Bay R.A."/>
            <person name="Gillette P."/>
            <person name="Baker A.C."/>
            <person name="Traylor-Knowles N."/>
        </authorList>
    </citation>
    <scope>NUCLEOTIDE SEQUENCE [LARGE SCALE GENOMIC DNA]</scope>
    <source>
        <strain evidence="14">RSMAS</strain>
        <tissue evidence="14">Whole animal</tissue>
    </source>
</reference>
<evidence type="ECO:0000256" key="6">
    <source>
        <dbReference type="ARBA" id="ARBA00022837"/>
    </source>
</evidence>
<dbReference type="FunFam" id="2.10.25.10:FF:000012">
    <property type="entry name" value="Delta-like protein"/>
    <property type="match status" value="1"/>
</dbReference>
<keyword evidence="7 9" id="KW-1015">Disulfide bond</keyword>
<dbReference type="GO" id="GO:0005615">
    <property type="term" value="C:extracellular space"/>
    <property type="evidence" value="ECO:0007669"/>
    <property type="project" value="TreeGrafter"/>
</dbReference>
<feature type="disulfide bond" evidence="9">
    <location>
        <begin position="812"/>
        <end position="829"/>
    </location>
</feature>
<dbReference type="InterPro" id="IPR014716">
    <property type="entry name" value="Fibrinogen_a/b/g_C_1"/>
</dbReference>
<dbReference type="OrthoDB" id="6129242at2759"/>
<dbReference type="Proteomes" id="UP000275408">
    <property type="component" value="Unassembled WGS sequence"/>
</dbReference>
<dbReference type="EMBL" id="RCHS01001299">
    <property type="protein sequence ID" value="RMX54225.1"/>
    <property type="molecule type" value="Genomic_DNA"/>
</dbReference>
<dbReference type="SUPFAM" id="SSF57196">
    <property type="entry name" value="EGF/Laminin"/>
    <property type="match status" value="3"/>
</dbReference>
<keyword evidence="4" id="KW-0430">Lectin</keyword>
<evidence type="ECO:0000259" key="12">
    <source>
        <dbReference type="PROSITE" id="PS50948"/>
    </source>
</evidence>
<feature type="disulfide bond" evidence="9">
    <location>
        <begin position="831"/>
        <end position="840"/>
    </location>
</feature>
<dbReference type="PANTHER" id="PTHR16146">
    <property type="entry name" value="INTELECTIN"/>
    <property type="match status" value="1"/>
</dbReference>
<keyword evidence="6" id="KW-0106">Calcium</keyword>
<feature type="disulfide bond" evidence="9">
    <location>
        <begin position="182"/>
        <end position="191"/>
    </location>
</feature>
<evidence type="ECO:0000256" key="3">
    <source>
        <dbReference type="ARBA" id="ARBA00022729"/>
    </source>
</evidence>
<dbReference type="PANTHER" id="PTHR16146:SF46">
    <property type="entry name" value="INTELECTIN-1A-RELATED"/>
    <property type="match status" value="1"/>
</dbReference>
<feature type="non-terminal residue" evidence="14">
    <location>
        <position position="880"/>
    </location>
</feature>
<keyword evidence="1 9" id="KW-0245">EGF-like domain</keyword>
<accession>A0A3M6UKS4</accession>
<dbReference type="PROSITE" id="PS51406">
    <property type="entry name" value="FIBRINOGEN_C_2"/>
    <property type="match status" value="1"/>
</dbReference>
<evidence type="ECO:0000256" key="10">
    <source>
        <dbReference type="SAM" id="Phobius"/>
    </source>
</evidence>
<dbReference type="InterPro" id="IPR001881">
    <property type="entry name" value="EGF-like_Ca-bd_dom"/>
</dbReference>
<dbReference type="NCBIfam" id="NF040941">
    <property type="entry name" value="GGGWT_bact"/>
    <property type="match status" value="2"/>
</dbReference>
<organism evidence="14 15">
    <name type="scientific">Pocillopora damicornis</name>
    <name type="common">Cauliflower coral</name>
    <name type="synonym">Millepora damicornis</name>
    <dbReference type="NCBI Taxonomy" id="46731"/>
    <lineage>
        <taxon>Eukaryota</taxon>
        <taxon>Metazoa</taxon>
        <taxon>Cnidaria</taxon>
        <taxon>Anthozoa</taxon>
        <taxon>Hexacorallia</taxon>
        <taxon>Scleractinia</taxon>
        <taxon>Astrocoeniina</taxon>
        <taxon>Pocilloporidae</taxon>
        <taxon>Pocillopora</taxon>
    </lineage>
</organism>
<protein>
    <submittedName>
        <fullName evidence="14">Uncharacterized protein</fullName>
    </submittedName>
</protein>
<feature type="domain" description="EGF-like" evidence="11">
    <location>
        <begin position="803"/>
        <end position="841"/>
    </location>
</feature>
<proteinExistence type="predicted"/>
<evidence type="ECO:0000259" key="11">
    <source>
        <dbReference type="PROSITE" id="PS50026"/>
    </source>
</evidence>
<dbReference type="SMART" id="SM00181">
    <property type="entry name" value="EGF"/>
    <property type="match status" value="3"/>
</dbReference>
<dbReference type="AlphaFoldDB" id="A0A3M6UKS4"/>
<evidence type="ECO:0000256" key="1">
    <source>
        <dbReference type="ARBA" id="ARBA00022536"/>
    </source>
</evidence>
<dbReference type="STRING" id="46731.A0A3M6UKS4"/>
<keyword evidence="8" id="KW-0325">Glycoprotein</keyword>
<dbReference type="SUPFAM" id="SSF56496">
    <property type="entry name" value="Fibrinogen C-terminal domain-like"/>
    <property type="match status" value="2"/>
</dbReference>
<comment type="caution">
    <text evidence="14">The sequence shown here is derived from an EMBL/GenBank/DDBJ whole genome shotgun (WGS) entry which is preliminary data.</text>
</comment>
<evidence type="ECO:0000259" key="13">
    <source>
        <dbReference type="PROSITE" id="PS51406"/>
    </source>
</evidence>
<dbReference type="SMART" id="SM00473">
    <property type="entry name" value="PAN_AP"/>
    <property type="match status" value="2"/>
</dbReference>
<feature type="disulfide bond" evidence="9">
    <location>
        <begin position="163"/>
        <end position="180"/>
    </location>
</feature>
<keyword evidence="10" id="KW-0472">Membrane</keyword>
<evidence type="ECO:0000256" key="2">
    <source>
        <dbReference type="ARBA" id="ARBA00022723"/>
    </source>
</evidence>
<feature type="domain" description="EGF-like" evidence="11">
    <location>
        <begin position="485"/>
        <end position="523"/>
    </location>
</feature>
<dbReference type="Gene3D" id="3.90.215.10">
    <property type="entry name" value="Gamma Fibrinogen, chain A, domain 1"/>
    <property type="match status" value="2"/>
</dbReference>
<dbReference type="InterPro" id="IPR002181">
    <property type="entry name" value="Fibrinogen_a/b/g_C_dom"/>
</dbReference>
<evidence type="ECO:0000256" key="7">
    <source>
        <dbReference type="ARBA" id="ARBA00023157"/>
    </source>
</evidence>
<keyword evidence="15" id="KW-1185">Reference proteome</keyword>
<evidence type="ECO:0000256" key="5">
    <source>
        <dbReference type="ARBA" id="ARBA00022737"/>
    </source>
</evidence>
<feature type="transmembrane region" description="Helical" evidence="10">
    <location>
        <begin position="34"/>
        <end position="52"/>
    </location>
</feature>
<dbReference type="SMART" id="SM00179">
    <property type="entry name" value="EGF_CA"/>
    <property type="match status" value="2"/>
</dbReference>
<gene>
    <name evidence="14" type="ORF">pdam_00013651</name>
</gene>
<feature type="disulfide bond" evidence="9">
    <location>
        <begin position="494"/>
        <end position="511"/>
    </location>
</feature>
<comment type="caution">
    <text evidence="9">Lacks conserved residue(s) required for the propagation of feature annotation.</text>
</comment>
<dbReference type="CDD" id="cd00054">
    <property type="entry name" value="EGF_CA"/>
    <property type="match status" value="2"/>
</dbReference>
<dbReference type="PROSITE" id="PS00022">
    <property type="entry name" value="EGF_1"/>
    <property type="match status" value="3"/>
</dbReference>
<dbReference type="PROSITE" id="PS01186">
    <property type="entry name" value="EGF_2"/>
    <property type="match status" value="3"/>
</dbReference>
<feature type="domain" description="Fibrinogen C-terminal" evidence="13">
    <location>
        <begin position="191"/>
        <end position="236"/>
    </location>
</feature>
<keyword evidence="10" id="KW-1133">Transmembrane helix</keyword>
<evidence type="ECO:0000256" key="9">
    <source>
        <dbReference type="PROSITE-ProRule" id="PRU00076"/>
    </source>
</evidence>
<dbReference type="InterPro" id="IPR003609">
    <property type="entry name" value="Pan_app"/>
</dbReference>
<feature type="domain" description="Apple" evidence="12">
    <location>
        <begin position="73"/>
        <end position="148"/>
    </location>
</feature>
<dbReference type="GO" id="GO:0005509">
    <property type="term" value="F:calcium ion binding"/>
    <property type="evidence" value="ECO:0007669"/>
    <property type="project" value="InterPro"/>
</dbReference>
<dbReference type="Pfam" id="PF14295">
    <property type="entry name" value="PAN_4"/>
    <property type="match status" value="2"/>
</dbReference>
<keyword evidence="3" id="KW-0732">Signal</keyword>
<dbReference type="PROSITE" id="PS50026">
    <property type="entry name" value="EGF_3"/>
    <property type="match status" value="3"/>
</dbReference>
<dbReference type="InterPro" id="IPR000742">
    <property type="entry name" value="EGF"/>
</dbReference>
<dbReference type="Pfam" id="PF00024">
    <property type="entry name" value="PAN_1"/>
    <property type="match status" value="1"/>
</dbReference>